<dbReference type="PANTHER" id="PTHR46160">
    <property type="entry name" value="ALPHA-TECTORIN-RELATED"/>
    <property type="match status" value="1"/>
</dbReference>
<dbReference type="PANTHER" id="PTHR46160:SF9">
    <property type="entry name" value="PROTEIN PRY2-RELATED"/>
    <property type="match status" value="1"/>
</dbReference>
<keyword evidence="3" id="KW-1185">Reference proteome</keyword>
<evidence type="ECO:0000313" key="2">
    <source>
        <dbReference type="Ensembl" id="ENSMMOP00000001319.1"/>
    </source>
</evidence>
<proteinExistence type="predicted"/>
<dbReference type="OMA" id="YWADANI"/>
<dbReference type="GO" id="GO:0007160">
    <property type="term" value="P:cell-matrix adhesion"/>
    <property type="evidence" value="ECO:0007669"/>
    <property type="project" value="InterPro"/>
</dbReference>
<evidence type="ECO:0000313" key="3">
    <source>
        <dbReference type="Proteomes" id="UP000261620"/>
    </source>
</evidence>
<dbReference type="Pfam" id="PF06119">
    <property type="entry name" value="NIDO"/>
    <property type="match status" value="1"/>
</dbReference>
<dbReference type="Proteomes" id="UP000261620">
    <property type="component" value="Unplaced"/>
</dbReference>
<accession>A0A3Q3VYU5</accession>
<feature type="domain" description="NIDO" evidence="1">
    <location>
        <begin position="77"/>
        <end position="217"/>
    </location>
</feature>
<dbReference type="Ensembl" id="ENSMMOT00000001347.1">
    <property type="protein sequence ID" value="ENSMMOP00000001319.1"/>
    <property type="gene ID" value="ENSMMOG00000001115.1"/>
</dbReference>
<sequence length="244" mass="27629">GEFIELTCSCCPFAFIFHYLDDGSSPQIYLQRPFVYFGQLYNQIYVNNNGHLTFTSSWSSYAPVRFPNNGTKDLIAALWTDLDNRQYGQVYHKQYTSGTVLLQATQDINDYFPGIDFNASWVFVATWYEVAYYPNSGTVSQVNSVLDNICFFTVNTLQNCNPFFHSYLQAGYDTINSTFYFSIPGSFSSSATGANSIFHLSSNVNVTGRWAFRSDHGSRVCTYNGNCIHPFAQLLNSLFYLLSA</sequence>
<protein>
    <recommendedName>
        <fullName evidence="1">NIDO domain-containing protein</fullName>
    </recommendedName>
</protein>
<reference evidence="2" key="2">
    <citation type="submission" date="2025-09" db="UniProtKB">
        <authorList>
            <consortium name="Ensembl"/>
        </authorList>
    </citation>
    <scope>IDENTIFICATION</scope>
</reference>
<dbReference type="AlphaFoldDB" id="A0A3Q3VYU5"/>
<dbReference type="InterPro" id="IPR003886">
    <property type="entry name" value="NIDO_dom"/>
</dbReference>
<organism evidence="2 3">
    <name type="scientific">Mola mola</name>
    <name type="common">Ocean sunfish</name>
    <name type="synonym">Tetraodon mola</name>
    <dbReference type="NCBI Taxonomy" id="94237"/>
    <lineage>
        <taxon>Eukaryota</taxon>
        <taxon>Metazoa</taxon>
        <taxon>Chordata</taxon>
        <taxon>Craniata</taxon>
        <taxon>Vertebrata</taxon>
        <taxon>Euteleostomi</taxon>
        <taxon>Actinopterygii</taxon>
        <taxon>Neopterygii</taxon>
        <taxon>Teleostei</taxon>
        <taxon>Neoteleostei</taxon>
        <taxon>Acanthomorphata</taxon>
        <taxon>Eupercaria</taxon>
        <taxon>Tetraodontiformes</taxon>
        <taxon>Molidae</taxon>
        <taxon>Mola</taxon>
    </lineage>
</organism>
<dbReference type="SMART" id="SM00539">
    <property type="entry name" value="NIDO"/>
    <property type="match status" value="1"/>
</dbReference>
<dbReference type="STRING" id="94237.ENSMMOP00000001319"/>
<reference evidence="2" key="1">
    <citation type="submission" date="2025-08" db="UniProtKB">
        <authorList>
            <consortium name="Ensembl"/>
        </authorList>
    </citation>
    <scope>IDENTIFICATION</scope>
</reference>
<dbReference type="PROSITE" id="PS51220">
    <property type="entry name" value="NIDO"/>
    <property type="match status" value="1"/>
</dbReference>
<dbReference type="InterPro" id="IPR052749">
    <property type="entry name" value="Alpha-tectorin"/>
</dbReference>
<name>A0A3Q3VYU5_MOLML</name>
<evidence type="ECO:0000259" key="1">
    <source>
        <dbReference type="PROSITE" id="PS51220"/>
    </source>
</evidence>